<protein>
    <submittedName>
        <fullName evidence="3">Uncharacterized protein</fullName>
    </submittedName>
</protein>
<accession>A0A915EVI0</accession>
<dbReference type="WBParaSite" id="jg9686">
    <property type="protein sequence ID" value="jg9686"/>
    <property type="gene ID" value="jg9686"/>
</dbReference>
<organism evidence="2 3">
    <name type="scientific">Ditylenchus dipsaci</name>
    <dbReference type="NCBI Taxonomy" id="166011"/>
    <lineage>
        <taxon>Eukaryota</taxon>
        <taxon>Metazoa</taxon>
        <taxon>Ecdysozoa</taxon>
        <taxon>Nematoda</taxon>
        <taxon>Chromadorea</taxon>
        <taxon>Rhabditida</taxon>
        <taxon>Tylenchina</taxon>
        <taxon>Tylenchomorpha</taxon>
        <taxon>Sphaerularioidea</taxon>
        <taxon>Anguinidae</taxon>
        <taxon>Anguininae</taxon>
        <taxon>Ditylenchus</taxon>
    </lineage>
</organism>
<feature type="transmembrane region" description="Helical" evidence="1">
    <location>
        <begin position="42"/>
        <end position="65"/>
    </location>
</feature>
<keyword evidence="1" id="KW-0812">Transmembrane</keyword>
<keyword evidence="1" id="KW-0472">Membrane</keyword>
<keyword evidence="2" id="KW-1185">Reference proteome</keyword>
<reference evidence="3" key="1">
    <citation type="submission" date="2022-11" db="UniProtKB">
        <authorList>
            <consortium name="WormBaseParasite"/>
        </authorList>
    </citation>
    <scope>IDENTIFICATION</scope>
</reference>
<dbReference type="AlphaFoldDB" id="A0A915EVI0"/>
<name>A0A915EVI0_9BILA</name>
<proteinExistence type="predicted"/>
<dbReference type="Proteomes" id="UP000887574">
    <property type="component" value="Unplaced"/>
</dbReference>
<sequence>MSSASNQTNTIAVSSTSTILNLLLEETEELQSSDQKVELHSILYIPFISIVFCGPILFILVFCYIQRRNRKLQRRDIERLQNRRLSTQSGIYVGVQFAGSLPFSAGCQRTSPSSK</sequence>
<evidence type="ECO:0000313" key="2">
    <source>
        <dbReference type="Proteomes" id="UP000887574"/>
    </source>
</evidence>
<evidence type="ECO:0000313" key="3">
    <source>
        <dbReference type="WBParaSite" id="jg9686"/>
    </source>
</evidence>
<evidence type="ECO:0000256" key="1">
    <source>
        <dbReference type="SAM" id="Phobius"/>
    </source>
</evidence>
<keyword evidence="1" id="KW-1133">Transmembrane helix</keyword>